<sequence>MNRKNRIVLVLMLLIGVGIFAFSMRNVNLEDMLHDIVTIKLGWLLLALLCIVLYLLIEAIIVKVFVGNRVEGFTFRNAVRIPLVEQLGNGITPFASGGQPFQLVAMMQAGVEPGYASAVLLMKFIVYQFVIVLNFFMALIYGSHFMADKVHIMKYLMVFGFAIHFAVIIGLILVMYWYGLTKRLVALALNFVKWFGFGGKEKRLERHARLTEWADERLLSFHEESLRMSRDWPLMLKGLGLTFVQLMFYYSIPFFILLALGYDHINYFLITALHVLIVMVISLFPIPGGSGGAEVSFSALFSSFIASSSDLVLAMLLWRFLTYYFGMFAGMIAFNTKADKVKTKHNWSLRRKKDLE</sequence>
<keyword evidence="5 6" id="KW-0472">Membrane</keyword>
<dbReference type="PANTHER" id="PTHR37693">
    <property type="entry name" value="PHOSPHATIDYLGLYCEROL LYSYLTRANSFERASE"/>
    <property type="match status" value="1"/>
</dbReference>
<feature type="transmembrane region" description="Helical" evidence="6">
    <location>
        <begin position="7"/>
        <end position="24"/>
    </location>
</feature>
<feature type="transmembrane region" description="Helical" evidence="6">
    <location>
        <begin position="238"/>
        <end position="260"/>
    </location>
</feature>
<dbReference type="EMBL" id="CP037940">
    <property type="protein sequence ID" value="QBO36657.1"/>
    <property type="molecule type" value="Genomic_DNA"/>
</dbReference>
<dbReference type="AlphaFoldDB" id="A0A4P6YVA9"/>
<feature type="transmembrane region" description="Helical" evidence="6">
    <location>
        <begin position="311"/>
        <end position="334"/>
    </location>
</feature>
<dbReference type="GO" id="GO:0050071">
    <property type="term" value="F:phosphatidylglycerol lysyltransferase activity"/>
    <property type="evidence" value="ECO:0007669"/>
    <property type="project" value="UniProtKB-EC"/>
</dbReference>
<keyword evidence="6" id="KW-0046">Antibiotic resistance</keyword>
<keyword evidence="2" id="KW-1003">Cell membrane</keyword>
<evidence type="ECO:0000313" key="7">
    <source>
        <dbReference type="EMBL" id="QBO36657.1"/>
    </source>
</evidence>
<feature type="transmembrane region" description="Helical" evidence="6">
    <location>
        <begin position="155"/>
        <end position="178"/>
    </location>
</feature>
<comment type="function">
    <text evidence="6">Catalyzes the transfer of a lysyl group from L-lysyl-tRNA(Lys) to membrane-bound phosphatidylglycerol (PG), which produces lysylphosphatidylglycerol (LPG), a major component of the bacterial membrane with a positive net charge. LPG synthesis contributes to bacterial virulence as it is involved in the resistance mechanism against cationic antimicrobial peptides (CAMP) produces by the host's immune system (defensins, cathelicidins) and by the competing microorganisms.</text>
</comment>
<dbReference type="InterPro" id="IPR022791">
    <property type="entry name" value="L-PG_synthase/AglD"/>
</dbReference>
<accession>A0A4P6YVA9</accession>
<comment type="similarity">
    <text evidence="6">Belongs to the LPG synthase family.</text>
</comment>
<comment type="subcellular location">
    <subcellularLocation>
        <location evidence="1 6">Cell membrane</location>
        <topology evidence="1 6">Multi-pass membrane protein</topology>
    </subcellularLocation>
</comment>
<comment type="catalytic activity">
    <reaction evidence="6">
        <text>L-lysyl-tRNA(Lys) + a 1,2-diacyl-sn-glycero-3-phospho-(1'-sn-glycerol) = a 1,2-diacyl-sn-glycero-3-phospho-1'-(3'-O-L-lysyl)-sn-glycerol + tRNA(Lys)</text>
        <dbReference type="Rhea" id="RHEA:10668"/>
        <dbReference type="Rhea" id="RHEA-COMP:9696"/>
        <dbReference type="Rhea" id="RHEA-COMP:9697"/>
        <dbReference type="ChEBI" id="CHEBI:64716"/>
        <dbReference type="ChEBI" id="CHEBI:75792"/>
        <dbReference type="ChEBI" id="CHEBI:78442"/>
        <dbReference type="ChEBI" id="CHEBI:78529"/>
        <dbReference type="EC" id="2.3.2.3"/>
    </reaction>
</comment>
<evidence type="ECO:0000256" key="2">
    <source>
        <dbReference type="ARBA" id="ARBA00022475"/>
    </source>
</evidence>
<name>A0A4P6YVA9_9LACO</name>
<dbReference type="GO" id="GO:0006629">
    <property type="term" value="P:lipid metabolic process"/>
    <property type="evidence" value="ECO:0007669"/>
    <property type="project" value="UniProtKB-KW"/>
</dbReference>
<keyword evidence="3 6" id="KW-0812">Transmembrane</keyword>
<evidence type="ECO:0000256" key="6">
    <source>
        <dbReference type="RuleBase" id="RU363042"/>
    </source>
</evidence>
<evidence type="ECO:0000256" key="4">
    <source>
        <dbReference type="ARBA" id="ARBA00022989"/>
    </source>
</evidence>
<evidence type="ECO:0000256" key="3">
    <source>
        <dbReference type="ARBA" id="ARBA00022692"/>
    </source>
</evidence>
<feature type="transmembrane region" description="Helical" evidence="6">
    <location>
        <begin position="267"/>
        <end position="286"/>
    </location>
</feature>
<gene>
    <name evidence="6" type="primary">mprF</name>
    <name evidence="7" type="ORF">EQG49_09325</name>
</gene>
<feature type="transmembrane region" description="Helical" evidence="6">
    <location>
        <begin position="125"/>
        <end position="143"/>
    </location>
</feature>
<evidence type="ECO:0000313" key="8">
    <source>
        <dbReference type="Proteomes" id="UP000292886"/>
    </source>
</evidence>
<evidence type="ECO:0000256" key="5">
    <source>
        <dbReference type="ARBA" id="ARBA00023136"/>
    </source>
</evidence>
<reference evidence="8" key="1">
    <citation type="submission" date="2019-03" db="EMBL/GenBank/DDBJ databases">
        <title>Weissella sp. 26KH-42 Genome sequencing.</title>
        <authorList>
            <person name="Heo J."/>
            <person name="Kim S.-J."/>
            <person name="Kim J.-S."/>
            <person name="Hong S.-B."/>
            <person name="Kwon S.-W."/>
        </authorList>
    </citation>
    <scope>NUCLEOTIDE SEQUENCE [LARGE SCALE GENOMIC DNA]</scope>
    <source>
        <strain evidence="8">26KH-42</strain>
    </source>
</reference>
<feature type="transmembrane region" description="Helical" evidence="6">
    <location>
        <begin position="87"/>
        <end position="105"/>
    </location>
</feature>
<dbReference type="EC" id="2.3.2.3" evidence="6"/>
<dbReference type="GO" id="GO:0046677">
    <property type="term" value="P:response to antibiotic"/>
    <property type="evidence" value="ECO:0007669"/>
    <property type="project" value="UniProtKB-KW"/>
</dbReference>
<proteinExistence type="inferred from homology"/>
<feature type="transmembrane region" description="Helical" evidence="6">
    <location>
        <begin position="44"/>
        <end position="66"/>
    </location>
</feature>
<dbReference type="OrthoDB" id="9810654at2"/>
<keyword evidence="6" id="KW-0808">Transferase</keyword>
<evidence type="ECO:0000256" key="1">
    <source>
        <dbReference type="ARBA" id="ARBA00004651"/>
    </source>
</evidence>
<dbReference type="KEGG" id="wei:EQG49_09325"/>
<dbReference type="NCBIfam" id="TIGR00374">
    <property type="entry name" value="flippase-like domain"/>
    <property type="match status" value="1"/>
</dbReference>
<protein>
    <recommendedName>
        <fullName evidence="6">Phosphatidylglycerol lysyltransferase</fullName>
        <ecNumber evidence="6">2.3.2.3</ecNumber>
    </recommendedName>
    <alternativeName>
        <fullName evidence="6">Lysylphosphatidylglycerol synthase</fullName>
    </alternativeName>
</protein>
<dbReference type="GO" id="GO:0005886">
    <property type="term" value="C:plasma membrane"/>
    <property type="evidence" value="ECO:0007669"/>
    <property type="project" value="UniProtKB-SubCell"/>
</dbReference>
<keyword evidence="4 6" id="KW-1133">Transmembrane helix</keyword>
<dbReference type="Pfam" id="PF03706">
    <property type="entry name" value="LPG_synthase_TM"/>
    <property type="match status" value="1"/>
</dbReference>
<keyword evidence="8" id="KW-1185">Reference proteome</keyword>
<organism evidence="7 8">
    <name type="scientific">Periweissella cryptocerci</name>
    <dbReference type="NCBI Taxonomy" id="2506420"/>
    <lineage>
        <taxon>Bacteria</taxon>
        <taxon>Bacillati</taxon>
        <taxon>Bacillota</taxon>
        <taxon>Bacilli</taxon>
        <taxon>Lactobacillales</taxon>
        <taxon>Lactobacillaceae</taxon>
        <taxon>Periweissella</taxon>
    </lineage>
</organism>
<dbReference type="Proteomes" id="UP000292886">
    <property type="component" value="Chromosome"/>
</dbReference>
<dbReference type="RefSeq" id="WP_133363734.1">
    <property type="nucleotide sequence ID" value="NZ_CP037940.1"/>
</dbReference>
<dbReference type="PANTHER" id="PTHR37693:SF1">
    <property type="entry name" value="INTEGRAL MEMBRANE PROTEIN"/>
    <property type="match status" value="1"/>
</dbReference>
<keyword evidence="6" id="KW-0443">Lipid metabolism</keyword>